<keyword evidence="5 14" id="KW-0853">WD repeat</keyword>
<evidence type="ECO:0000256" key="3">
    <source>
        <dbReference type="ARBA" id="ARBA00004430"/>
    </source>
</evidence>
<dbReference type="RefSeq" id="XP_011429707.2">
    <property type="nucleotide sequence ID" value="XM_011431405.4"/>
</dbReference>
<dbReference type="InterPro" id="IPR057361">
    <property type="entry name" value="TPR_WDR35"/>
</dbReference>
<evidence type="ECO:0000256" key="5">
    <source>
        <dbReference type="ARBA" id="ARBA00022574"/>
    </source>
</evidence>
<feature type="domain" description="IFT121-like zinc finger" evidence="15">
    <location>
        <begin position="1144"/>
        <end position="1186"/>
    </location>
</feature>
<dbReference type="GO" id="GO:0005930">
    <property type="term" value="C:axoneme"/>
    <property type="evidence" value="ECO:0007669"/>
    <property type="project" value="UniProtKB-SubCell"/>
</dbReference>
<dbReference type="PIRSF" id="PIRSF037536">
    <property type="entry name" value="WD_repeat_p35"/>
    <property type="match status" value="1"/>
</dbReference>
<dbReference type="EnsemblMetazoa" id="G5651.4">
    <property type="protein sequence ID" value="G5651.4:cds"/>
    <property type="gene ID" value="G5651"/>
</dbReference>
<dbReference type="Pfam" id="PF25170">
    <property type="entry name" value="TPR_WDR35"/>
    <property type="match status" value="1"/>
</dbReference>
<comment type="subunit">
    <text evidence="12">Component of the IFT complex A (IFT-A) complex. IFT-A complex is divided into a core subcomplex composed of IFT122:IFT140:WDR19 which is associated with TULP3 and a peripheral subcomplex composed of IFT43:WDR35:TTC21B. Interacts directy with IFT122, ITF43 and TTC21B. Interacts with IFT43. Interacts with CFAP61.</text>
</comment>
<feature type="repeat" description="WD" evidence="14">
    <location>
        <begin position="68"/>
        <end position="99"/>
    </location>
</feature>
<dbReference type="GO" id="GO:0061512">
    <property type="term" value="P:protein localization to cilium"/>
    <property type="evidence" value="ECO:0007669"/>
    <property type="project" value="TreeGrafter"/>
</dbReference>
<feature type="domain" description="IFT121/TULP4 N-terminal" evidence="18">
    <location>
        <begin position="1"/>
        <end position="333"/>
    </location>
</feature>
<feature type="domain" description="IFT121 second beta-propeller" evidence="17">
    <location>
        <begin position="338"/>
        <end position="662"/>
    </location>
</feature>
<dbReference type="GO" id="GO:0030991">
    <property type="term" value="C:intraciliary transport particle A"/>
    <property type="evidence" value="ECO:0007669"/>
    <property type="project" value="TreeGrafter"/>
</dbReference>
<dbReference type="InterPro" id="IPR039857">
    <property type="entry name" value="Ift122/121"/>
</dbReference>
<comment type="function">
    <text evidence="11">As a component of the IFT complex A (IFT-A), a complex required for retrograde ciliary transport and entry into cilia of G protein-coupled receptors (GPCRs), it is involved in ciliogenesis and ciliary protein trafficking. May promote CASP3 activation and TNF-stimulated apoptosis.</text>
</comment>
<evidence type="ECO:0000256" key="10">
    <source>
        <dbReference type="ARBA" id="ARBA00023273"/>
    </source>
</evidence>
<evidence type="ECO:0000313" key="21">
    <source>
        <dbReference type="Proteomes" id="UP000005408"/>
    </source>
</evidence>
<dbReference type="PANTHER" id="PTHR12764:SF5">
    <property type="entry name" value="LD29485P"/>
    <property type="match status" value="1"/>
</dbReference>
<dbReference type="FunFam" id="2.130.10.10:FF:000187">
    <property type="entry name" value="WD repeat-containing protein 35"/>
    <property type="match status" value="1"/>
</dbReference>
<reference evidence="20" key="1">
    <citation type="submission" date="2022-08" db="UniProtKB">
        <authorList>
            <consortium name="EnsemblMetazoa"/>
        </authorList>
    </citation>
    <scope>IDENTIFICATION</scope>
    <source>
        <strain evidence="20">05x7-T-G4-1.051#20</strain>
    </source>
</reference>
<sequence length="1186" mass="134762">MFVYLSKKIAIPNNTKLRYVSWNREQGYIACGGEEGLLKVLRLETQTGKDVKVKGLAAPSNLSMNQTLEGHSGAVQVVTWNEHYQKLTTSDQYGLIIVWMLYKGSWYEEMINNRNKSVVRSMAWNADGQKICIVYEDGCVIVGSVDGNRIWGKELRGQQLAHVVWSPDGKIILFGMTNGEVHSYDNMGNFISKLNIYCLSGVSGAIHIAGIAWYNGLNGYLEPNCPSLAICFESGRCQIMKNEIDENPILIDTGMMVAQIQWNHSGSVLAVAGSQRALGQEKEVNVVQFYNPFGEHLRTLKVPGKQMYSCSWEGGSLRIALAVDSFIYFANIRPDYKWGFCSNTVVYSFTKPERVEHCVIFWDTKNGEKYVKYVRNLIAITACGDYCCLATKADETTGQFVLVLCNSIGTPLDSKYVEIDPVYLTMTKTHIMCASKEALYTWQFKNPKKLATLDMPGRRRAGTERLYHIDDQPTGATATEEVDFSKAFNRFHLRNKGTEDPVCAICASDKVLIVGRESGTINRYSMPMLSLTHKYAIGCRPHQLSLNCTSSRLAIIDISGVLTFFDLDTRITDQDGKEIVGEQLKFERKDVWDMRWAEDNPELFAMTEKTRMYIFRNLDPEEPILSSGYICQFNDLQIKSVLLDEIMKDPENPTKDNMAEMEIKSLRDTRDLLEKVGINDAQQFIEDNPHPRLWRLLAESALEQLNLKVAEQAFVRCKDYQGIEFVKRLGNLQNENMKKAEVCAYFRRFEEAERKYLDMDRRDLAVSLRKKLGDWFRVVQLLKTGSGGDDVQLEEAWNAIGDYYADRQKWQQAVTYYVQGRNQERLAECYYTLEDYGGLEKMVQALPENHKLLPEIGHMFVTVGMCEQAVAAFTRCNHIKKAIDSCVDLNQWNTAIELAKTHNVREIDSLLAKYASHLLEKNKIVSAIELYRKAGHFLNAAKLLFKLANEQAKKKARPVLIKKMFVLGGLLIEQYHEQMKMTSRSKVKDKRMAASALAGFLEEDATAISDSKLLDNAWRGAEAYHFYLLAQRQLNEGYVEASMRTCLFLRDYEDIIDPCDIYSLLALAASACKAFGTCSKAFIKLETLESLTPEQRLSYEELALEIFTKHGPRDSRNNKVECSSCATSIPDSSFSCPNCDTKFPACIVTGRPLMEYQFWMCSACKHRAFESEISHRQTCPLCHTPV</sequence>
<evidence type="ECO:0000256" key="11">
    <source>
        <dbReference type="ARBA" id="ARBA00058990"/>
    </source>
</evidence>
<evidence type="ECO:0000256" key="6">
    <source>
        <dbReference type="ARBA" id="ARBA00022737"/>
    </source>
</evidence>
<proteinExistence type="predicted"/>
<evidence type="ECO:0000259" key="16">
    <source>
        <dbReference type="Pfam" id="PF23387"/>
    </source>
</evidence>
<dbReference type="GO" id="GO:0035721">
    <property type="term" value="P:intraciliary retrograde transport"/>
    <property type="evidence" value="ECO:0007669"/>
    <property type="project" value="TreeGrafter"/>
</dbReference>
<keyword evidence="7" id="KW-0970">Cilium biogenesis/degradation</keyword>
<feature type="domain" description="IFT121-like TPR repeats" evidence="19">
    <location>
        <begin position="1015"/>
        <end position="1114"/>
    </location>
</feature>
<dbReference type="PANTHER" id="PTHR12764">
    <property type="entry name" value="WD REPEAT DOMAIN-RELATED"/>
    <property type="match status" value="1"/>
</dbReference>
<dbReference type="InterPro" id="IPR056159">
    <property type="entry name" value="Beta-prop_IFT121_TULP_N"/>
</dbReference>
<keyword evidence="9" id="KW-0206">Cytoskeleton</keyword>
<dbReference type="Pfam" id="PF23390">
    <property type="entry name" value="Beta-prop_WDR35_2nd"/>
    <property type="match status" value="1"/>
</dbReference>
<dbReference type="GO" id="GO:0097730">
    <property type="term" value="C:non-motile cilium"/>
    <property type="evidence" value="ECO:0007669"/>
    <property type="project" value="TreeGrafter"/>
</dbReference>
<keyword evidence="6" id="KW-0677">Repeat</keyword>
<dbReference type="PROSITE" id="PS50082">
    <property type="entry name" value="WD_REPEATS_2"/>
    <property type="match status" value="1"/>
</dbReference>
<dbReference type="SUPFAM" id="SSF48452">
    <property type="entry name" value="TPR-like"/>
    <property type="match status" value="1"/>
</dbReference>
<evidence type="ECO:0000259" key="18">
    <source>
        <dbReference type="Pfam" id="PF24797"/>
    </source>
</evidence>
<evidence type="ECO:0000256" key="2">
    <source>
        <dbReference type="ARBA" id="ARBA00004300"/>
    </source>
</evidence>
<dbReference type="InterPro" id="IPR011990">
    <property type="entry name" value="TPR-like_helical_dom_sf"/>
</dbReference>
<keyword evidence="21" id="KW-1185">Reference proteome</keyword>
<comment type="subcellular location">
    <subcellularLocation>
        <location evidence="3">Cytoplasm</location>
        <location evidence="3">Cytoskeleton</location>
        <location evidence="3">Cilium axoneme</location>
    </subcellularLocation>
    <subcellularLocation>
        <location evidence="1">Cytoplasm</location>
        <location evidence="1">Cytoskeleton</location>
        <location evidence="1">Cilium basal body</location>
    </subcellularLocation>
    <subcellularLocation>
        <location evidence="2">Cytoplasm</location>
        <location evidence="2">Cytoskeleton</location>
        <location evidence="2">Microtubule organizing center</location>
        <location evidence="2">Centrosome</location>
    </subcellularLocation>
</comment>
<dbReference type="GeneID" id="105329914"/>
<dbReference type="EnsemblMetazoa" id="G5651.1">
    <property type="protein sequence ID" value="G5651.1:cds"/>
    <property type="gene ID" value="G5651"/>
</dbReference>
<evidence type="ECO:0000256" key="12">
    <source>
        <dbReference type="ARBA" id="ARBA00062232"/>
    </source>
</evidence>
<evidence type="ECO:0000313" key="20">
    <source>
        <dbReference type="EnsemblMetazoa" id="G5651.4:cds"/>
    </source>
</evidence>
<keyword evidence="10" id="KW-0966">Cell projection</keyword>
<evidence type="ECO:0000259" key="17">
    <source>
        <dbReference type="Pfam" id="PF23390"/>
    </source>
</evidence>
<dbReference type="KEGG" id="crg:105329914"/>
<evidence type="ECO:0000256" key="14">
    <source>
        <dbReference type="PROSITE-ProRule" id="PRU00221"/>
    </source>
</evidence>
<dbReference type="SMART" id="SM00320">
    <property type="entry name" value="WD40"/>
    <property type="match status" value="4"/>
</dbReference>
<dbReference type="AlphaFoldDB" id="A0A8W8NFZ0"/>
<dbReference type="OMA" id="VWAMCWA"/>
<dbReference type="Pfam" id="PF23387">
    <property type="entry name" value="TPR_IFT80_172"/>
    <property type="match status" value="1"/>
</dbReference>
<dbReference type="Proteomes" id="UP000005408">
    <property type="component" value="Unassembled WGS sequence"/>
</dbReference>
<evidence type="ECO:0000256" key="4">
    <source>
        <dbReference type="ARBA" id="ARBA00022490"/>
    </source>
</evidence>
<evidence type="ECO:0000256" key="8">
    <source>
        <dbReference type="ARBA" id="ARBA00023069"/>
    </source>
</evidence>
<feature type="domain" description="IFT80/172/WDR35 TPR" evidence="16">
    <location>
        <begin position="693"/>
        <end position="781"/>
    </location>
</feature>
<evidence type="ECO:0000256" key="13">
    <source>
        <dbReference type="ARBA" id="ARBA00070596"/>
    </source>
</evidence>
<dbReference type="InterPro" id="IPR017233">
    <property type="entry name" value="WDR35"/>
</dbReference>
<dbReference type="InterPro" id="IPR057979">
    <property type="entry name" value="TPR_IFT121"/>
</dbReference>
<evidence type="ECO:0000259" key="15">
    <source>
        <dbReference type="Pfam" id="PF23145"/>
    </source>
</evidence>
<accession>A0A8W8NFZ0</accession>
<name>A0A8W8NFZ0_MAGGI</name>
<dbReference type="InterPro" id="IPR056158">
    <property type="entry name" value="Beta-prop_IFT121_2nd"/>
</dbReference>
<dbReference type="Pfam" id="PF23145">
    <property type="entry name" value="Zf_2nd_IFT121"/>
    <property type="match status" value="1"/>
</dbReference>
<evidence type="ECO:0000256" key="1">
    <source>
        <dbReference type="ARBA" id="ARBA00004120"/>
    </source>
</evidence>
<dbReference type="Pfam" id="PF25768">
    <property type="entry name" value="TPR_IFT121"/>
    <property type="match status" value="1"/>
</dbReference>
<dbReference type="Gene3D" id="1.25.40.470">
    <property type="match status" value="1"/>
</dbReference>
<organism evidence="20 21">
    <name type="scientific">Magallana gigas</name>
    <name type="common">Pacific oyster</name>
    <name type="synonym">Crassostrea gigas</name>
    <dbReference type="NCBI Taxonomy" id="29159"/>
    <lineage>
        <taxon>Eukaryota</taxon>
        <taxon>Metazoa</taxon>
        <taxon>Spiralia</taxon>
        <taxon>Lophotrochozoa</taxon>
        <taxon>Mollusca</taxon>
        <taxon>Bivalvia</taxon>
        <taxon>Autobranchia</taxon>
        <taxon>Pteriomorphia</taxon>
        <taxon>Ostreida</taxon>
        <taxon>Ostreoidea</taxon>
        <taxon>Ostreidae</taxon>
        <taxon>Magallana</taxon>
    </lineage>
</organism>
<evidence type="ECO:0000256" key="7">
    <source>
        <dbReference type="ARBA" id="ARBA00022794"/>
    </source>
</evidence>
<dbReference type="SUPFAM" id="SSF50978">
    <property type="entry name" value="WD40 repeat-like"/>
    <property type="match status" value="1"/>
</dbReference>
<dbReference type="OrthoDB" id="10260567at2759"/>
<keyword evidence="8" id="KW-0969">Cilium</keyword>
<protein>
    <recommendedName>
        <fullName evidence="13">WD repeat-containing protein 35</fullName>
    </recommendedName>
</protein>
<dbReference type="FunFam" id="1.25.40.470:FF:000004">
    <property type="entry name" value="WD repeat-containing protein 35"/>
    <property type="match status" value="1"/>
</dbReference>
<evidence type="ECO:0000259" key="19">
    <source>
        <dbReference type="Pfam" id="PF25768"/>
    </source>
</evidence>
<dbReference type="InterPro" id="IPR001680">
    <property type="entry name" value="WD40_rpt"/>
</dbReference>
<dbReference type="InterPro" id="IPR036322">
    <property type="entry name" value="WD40_repeat_dom_sf"/>
</dbReference>
<dbReference type="GO" id="GO:1905515">
    <property type="term" value="P:non-motile cilium assembly"/>
    <property type="evidence" value="ECO:0007669"/>
    <property type="project" value="TreeGrafter"/>
</dbReference>
<dbReference type="InterPro" id="IPR015943">
    <property type="entry name" value="WD40/YVTN_repeat-like_dom_sf"/>
</dbReference>
<dbReference type="Pfam" id="PF24797">
    <property type="entry name" value="Beta-prop_WDR35_TULP_N"/>
    <property type="match status" value="1"/>
</dbReference>
<dbReference type="InterPro" id="IPR056157">
    <property type="entry name" value="TPR_IFT80_172_dom"/>
</dbReference>
<dbReference type="SUPFAM" id="SSF69322">
    <property type="entry name" value="Tricorn protease domain 2"/>
    <property type="match status" value="1"/>
</dbReference>
<dbReference type="InterPro" id="IPR056170">
    <property type="entry name" value="Znf_IFT121-like"/>
</dbReference>
<keyword evidence="4" id="KW-0963">Cytoplasm</keyword>
<dbReference type="GO" id="GO:0005813">
    <property type="term" value="C:centrosome"/>
    <property type="evidence" value="ECO:0007669"/>
    <property type="project" value="UniProtKB-SubCell"/>
</dbReference>
<evidence type="ECO:0000256" key="9">
    <source>
        <dbReference type="ARBA" id="ARBA00023212"/>
    </source>
</evidence>
<dbReference type="Gene3D" id="2.130.10.10">
    <property type="entry name" value="YVTN repeat-like/Quinoprotein amine dehydrogenase"/>
    <property type="match status" value="1"/>
</dbReference>